<dbReference type="Proteomes" id="UP001345219">
    <property type="component" value="Chromosome 7"/>
</dbReference>
<evidence type="ECO:0000313" key="1">
    <source>
        <dbReference type="EMBL" id="KAK4766095.1"/>
    </source>
</evidence>
<dbReference type="PANTHER" id="PTHR33384:SF22">
    <property type="match status" value="1"/>
</dbReference>
<accession>A0AAN7KFK9</accession>
<keyword evidence="2" id="KW-1185">Reference proteome</keyword>
<gene>
    <name evidence="1" type="ORF">SAY87_007737</name>
</gene>
<dbReference type="PANTHER" id="PTHR33384">
    <property type="entry name" value="EXPRESSED PROTEIN"/>
    <property type="match status" value="1"/>
</dbReference>
<reference evidence="1 2" key="1">
    <citation type="journal article" date="2023" name="Hortic Res">
        <title>Pangenome of water caltrop reveals structural variations and asymmetric subgenome divergence after allopolyploidization.</title>
        <authorList>
            <person name="Zhang X."/>
            <person name="Chen Y."/>
            <person name="Wang L."/>
            <person name="Yuan Y."/>
            <person name="Fang M."/>
            <person name="Shi L."/>
            <person name="Lu R."/>
            <person name="Comes H.P."/>
            <person name="Ma Y."/>
            <person name="Chen Y."/>
            <person name="Huang G."/>
            <person name="Zhou Y."/>
            <person name="Zheng Z."/>
            <person name="Qiu Y."/>
        </authorList>
    </citation>
    <scope>NUCLEOTIDE SEQUENCE [LARGE SCALE GENOMIC DNA]</scope>
    <source>
        <tissue evidence="1">Roots</tissue>
    </source>
</reference>
<dbReference type="AlphaFoldDB" id="A0AAN7KFK9"/>
<proteinExistence type="predicted"/>
<name>A0AAN7KFK9_9MYRT</name>
<organism evidence="1 2">
    <name type="scientific">Trapa incisa</name>
    <dbReference type="NCBI Taxonomy" id="236973"/>
    <lineage>
        <taxon>Eukaryota</taxon>
        <taxon>Viridiplantae</taxon>
        <taxon>Streptophyta</taxon>
        <taxon>Embryophyta</taxon>
        <taxon>Tracheophyta</taxon>
        <taxon>Spermatophyta</taxon>
        <taxon>Magnoliopsida</taxon>
        <taxon>eudicotyledons</taxon>
        <taxon>Gunneridae</taxon>
        <taxon>Pentapetalae</taxon>
        <taxon>rosids</taxon>
        <taxon>malvids</taxon>
        <taxon>Myrtales</taxon>
        <taxon>Lythraceae</taxon>
        <taxon>Trapa</taxon>
    </lineage>
</organism>
<comment type="caution">
    <text evidence="1">The sequence shown here is derived from an EMBL/GenBank/DDBJ whole genome shotgun (WGS) entry which is preliminary data.</text>
</comment>
<protein>
    <submittedName>
        <fullName evidence="1">Uncharacterized protein</fullName>
    </submittedName>
</protein>
<dbReference type="EMBL" id="JAXIOK010000007">
    <property type="protein sequence ID" value="KAK4766095.1"/>
    <property type="molecule type" value="Genomic_DNA"/>
</dbReference>
<evidence type="ECO:0000313" key="2">
    <source>
        <dbReference type="Proteomes" id="UP001345219"/>
    </source>
</evidence>
<sequence length="162" mass="17448">MSGRGYQQNVMGACEEMEMEMEVVVCPKPRRFGLSDPSITEPITPFRYPASHQTMMGDAGTGSELLDIILSKGVCVYERTPFQVASPPPFFSGSPPVRAHNPVTQDAQFGTETVLPFSPALSSPSFSARKGNVPARMKFTPKPAAVRIEGFDCGSCSISARA</sequence>